<feature type="signal peptide" evidence="1">
    <location>
        <begin position="1"/>
        <end position="34"/>
    </location>
</feature>
<feature type="chain" id="PRO_5029629315" evidence="1">
    <location>
        <begin position="35"/>
        <end position="158"/>
    </location>
</feature>
<keyword evidence="3" id="KW-1185">Reference proteome</keyword>
<evidence type="ECO:0000256" key="1">
    <source>
        <dbReference type="SAM" id="SignalP"/>
    </source>
</evidence>
<dbReference type="AlphaFoldDB" id="A0A7J7KG51"/>
<organism evidence="2 3">
    <name type="scientific">Bugula neritina</name>
    <name type="common">Brown bryozoan</name>
    <name type="synonym">Sertularia neritina</name>
    <dbReference type="NCBI Taxonomy" id="10212"/>
    <lineage>
        <taxon>Eukaryota</taxon>
        <taxon>Metazoa</taxon>
        <taxon>Spiralia</taxon>
        <taxon>Lophotrochozoa</taxon>
        <taxon>Bryozoa</taxon>
        <taxon>Gymnolaemata</taxon>
        <taxon>Cheilostomatida</taxon>
        <taxon>Flustrina</taxon>
        <taxon>Buguloidea</taxon>
        <taxon>Bugulidae</taxon>
        <taxon>Bugula</taxon>
    </lineage>
</organism>
<keyword evidence="1" id="KW-0732">Signal</keyword>
<dbReference type="OrthoDB" id="261433at2759"/>
<comment type="caution">
    <text evidence="2">The sequence shown here is derived from an EMBL/GenBank/DDBJ whole genome shotgun (WGS) entry which is preliminary data.</text>
</comment>
<name>A0A7J7KG51_BUGNE</name>
<gene>
    <name evidence="2" type="ORF">EB796_004044</name>
</gene>
<proteinExistence type="predicted"/>
<dbReference type="EMBL" id="VXIV02000536">
    <property type="protein sequence ID" value="KAF6037642.1"/>
    <property type="molecule type" value="Genomic_DNA"/>
</dbReference>
<reference evidence="2" key="1">
    <citation type="submission" date="2020-06" db="EMBL/GenBank/DDBJ databases">
        <title>Draft genome of Bugula neritina, a colonial animal packing powerful symbionts and potential medicines.</title>
        <authorList>
            <person name="Rayko M."/>
        </authorList>
    </citation>
    <scope>NUCLEOTIDE SEQUENCE [LARGE SCALE GENOMIC DNA]</scope>
    <source>
        <strain evidence="2">Kwan_BN1</strain>
    </source>
</reference>
<dbReference type="Proteomes" id="UP000593567">
    <property type="component" value="Unassembled WGS sequence"/>
</dbReference>
<evidence type="ECO:0000313" key="3">
    <source>
        <dbReference type="Proteomes" id="UP000593567"/>
    </source>
</evidence>
<evidence type="ECO:0000313" key="2">
    <source>
        <dbReference type="EMBL" id="KAF6037642.1"/>
    </source>
</evidence>
<sequence>MNNTGLLNMELSKSLITLVIVLCVTLSYSTTGDAAGNSTVSPAGPLPPQLPTHLPMHPQLLHPQLLHPQLLHPQLPHPLLLLLLLLLRCHHPVSNPQTDSITVSWTTVAGVYYMVQYSNGTSAMYKDSLNTRTQTSPQTISLPHLELSTLSEFWHSVI</sequence>
<accession>A0A7J7KG51</accession>
<protein>
    <submittedName>
        <fullName evidence="2">Uncharacterized protein</fullName>
    </submittedName>
</protein>